<comment type="similarity">
    <text evidence="1">Belongs to the type-I restriction system S methylase family.</text>
</comment>
<evidence type="ECO:0000256" key="4">
    <source>
        <dbReference type="SAM" id="Coils"/>
    </source>
</evidence>
<evidence type="ECO:0000313" key="6">
    <source>
        <dbReference type="EMBL" id="MBC9798244.1"/>
    </source>
</evidence>
<dbReference type="CDD" id="cd17266">
    <property type="entry name" value="RMtype1_S_Sau1132ORF3780P-TRD2-CR2_like"/>
    <property type="match status" value="1"/>
</dbReference>
<dbReference type="GO" id="GO:0004519">
    <property type="term" value="F:endonuclease activity"/>
    <property type="evidence" value="ECO:0007669"/>
    <property type="project" value="UniProtKB-KW"/>
</dbReference>
<dbReference type="InterPro" id="IPR051212">
    <property type="entry name" value="Type-I_RE_S_subunit"/>
</dbReference>
<keyword evidence="4" id="KW-0175">Coiled coil</keyword>
<keyword evidence="6" id="KW-0378">Hydrolase</keyword>
<keyword evidence="3" id="KW-0238">DNA-binding</keyword>
<dbReference type="RefSeq" id="WP_187967368.1">
    <property type="nucleotide sequence ID" value="NZ_JACVDC010000098.1"/>
</dbReference>
<evidence type="ECO:0000259" key="5">
    <source>
        <dbReference type="Pfam" id="PF01420"/>
    </source>
</evidence>
<dbReference type="Gene3D" id="3.90.220.20">
    <property type="entry name" value="DNA methylase specificity domains"/>
    <property type="match status" value="2"/>
</dbReference>
<keyword evidence="6" id="KW-0255">Endonuclease</keyword>
<dbReference type="PANTHER" id="PTHR43140">
    <property type="entry name" value="TYPE-1 RESTRICTION ENZYME ECOKI SPECIFICITY PROTEIN"/>
    <property type="match status" value="1"/>
</dbReference>
<organism evidence="6 7">
    <name type="scientific">Sinomicrobium weinanense</name>
    <dbReference type="NCBI Taxonomy" id="2842200"/>
    <lineage>
        <taxon>Bacteria</taxon>
        <taxon>Pseudomonadati</taxon>
        <taxon>Bacteroidota</taxon>
        <taxon>Flavobacteriia</taxon>
        <taxon>Flavobacteriales</taxon>
        <taxon>Flavobacteriaceae</taxon>
        <taxon>Sinomicrobium</taxon>
    </lineage>
</organism>
<dbReference type="AlphaFoldDB" id="A0A926JVQ5"/>
<dbReference type="GO" id="GO:0009307">
    <property type="term" value="P:DNA restriction-modification system"/>
    <property type="evidence" value="ECO:0007669"/>
    <property type="project" value="UniProtKB-KW"/>
</dbReference>
<keyword evidence="2" id="KW-0680">Restriction system</keyword>
<reference evidence="6 7" key="1">
    <citation type="submission" date="2020-09" db="EMBL/GenBank/DDBJ databases">
        <title>Sinomicrobium weinanense sp. nov., a halophilic bacteria isolated from saline-alkali soil.</title>
        <authorList>
            <person name="Wu P."/>
            <person name="Ren H."/>
            <person name="Mei Y."/>
            <person name="Liang Y."/>
            <person name="Chen Z."/>
        </authorList>
    </citation>
    <scope>NUCLEOTIDE SEQUENCE [LARGE SCALE GENOMIC DNA]</scope>
    <source>
        <strain evidence="6 7">FJxs</strain>
    </source>
</reference>
<keyword evidence="6" id="KW-0540">Nuclease</keyword>
<dbReference type="Gene3D" id="1.10.287.1120">
    <property type="entry name" value="Bipartite methylase S protein"/>
    <property type="match status" value="1"/>
</dbReference>
<feature type="coiled-coil region" evidence="4">
    <location>
        <begin position="187"/>
        <end position="218"/>
    </location>
</feature>
<evidence type="ECO:0000256" key="3">
    <source>
        <dbReference type="ARBA" id="ARBA00023125"/>
    </source>
</evidence>
<keyword evidence="7" id="KW-1185">Reference proteome</keyword>
<dbReference type="PANTHER" id="PTHR43140:SF1">
    <property type="entry name" value="TYPE I RESTRICTION ENZYME ECOKI SPECIFICITY SUBUNIT"/>
    <property type="match status" value="1"/>
</dbReference>
<gene>
    <name evidence="6" type="ORF">IBL28_19910</name>
</gene>
<evidence type="ECO:0000256" key="1">
    <source>
        <dbReference type="ARBA" id="ARBA00010923"/>
    </source>
</evidence>
<proteinExistence type="inferred from homology"/>
<comment type="caution">
    <text evidence="6">The sequence shown here is derived from an EMBL/GenBank/DDBJ whole genome shotgun (WGS) entry which is preliminary data.</text>
</comment>
<dbReference type="EMBL" id="JACVDC010000098">
    <property type="protein sequence ID" value="MBC9798244.1"/>
    <property type="molecule type" value="Genomic_DNA"/>
</dbReference>
<feature type="domain" description="Type I restriction modification DNA specificity" evidence="5">
    <location>
        <begin position="242"/>
        <end position="381"/>
    </location>
</feature>
<dbReference type="InterPro" id="IPR000055">
    <property type="entry name" value="Restrct_endonuc_typeI_TRD"/>
</dbReference>
<protein>
    <submittedName>
        <fullName evidence="6">Restriction endonuclease subunit S</fullName>
    </submittedName>
</protein>
<feature type="domain" description="Type I restriction modification DNA specificity" evidence="5">
    <location>
        <begin position="19"/>
        <end position="196"/>
    </location>
</feature>
<sequence>MNKYDAYKPSGIEWIGEIPSHWEVRRFGHLFSFSRGLGITKQDLKDEGIPCVNYGEIHSKYGVFVNPEIHPLRYVEESYLEIADKSLLNRGDFVFADTSEDLEGSGNFTVLDSDLPTFAGYHTVIARHENRCNYKYLAYCFDSLEFRNQIRSAVSGIKVFSITQAILKSTKVQLPTYTEQIKIAEYLDRKTAEIDRLIADKERLLELYEEEKATLINQAVTKGLDPNAKMKDSGIEWLGKIPEYWEVKKLKYVSFLRSGNNIVSEQIKDSGDFPVFGGNGLRGYFSEFTHDGNYVLIGRQGAYCGNVKYAKGRFWASEHAVVVAPLIKYEMVYLGELLKTMNLNQYSVSAAQPGLAVETIKNLQIPFPPLEEQQSIVRHIETECARVDAKVARTEKLISLLEEYRTALISEVVTGKVKVID</sequence>
<dbReference type="GO" id="GO:0003677">
    <property type="term" value="F:DNA binding"/>
    <property type="evidence" value="ECO:0007669"/>
    <property type="project" value="UniProtKB-KW"/>
</dbReference>
<name>A0A926JVQ5_9FLAO</name>
<dbReference type="SUPFAM" id="SSF116734">
    <property type="entry name" value="DNA methylase specificity domain"/>
    <property type="match status" value="2"/>
</dbReference>
<evidence type="ECO:0000313" key="7">
    <source>
        <dbReference type="Proteomes" id="UP000653730"/>
    </source>
</evidence>
<dbReference type="Proteomes" id="UP000653730">
    <property type="component" value="Unassembled WGS sequence"/>
</dbReference>
<dbReference type="InterPro" id="IPR044946">
    <property type="entry name" value="Restrct_endonuc_typeI_TRD_sf"/>
</dbReference>
<accession>A0A926JVQ5</accession>
<dbReference type="Pfam" id="PF01420">
    <property type="entry name" value="Methylase_S"/>
    <property type="match status" value="2"/>
</dbReference>
<evidence type="ECO:0000256" key="2">
    <source>
        <dbReference type="ARBA" id="ARBA00022747"/>
    </source>
</evidence>